<keyword evidence="2 6" id="KW-0812">Transmembrane</keyword>
<comment type="subcellular location">
    <subcellularLocation>
        <location evidence="1">Membrane</location>
        <topology evidence="1">Multi-pass membrane protein</topology>
    </subcellularLocation>
</comment>
<accession>A0A2V1E329</accession>
<dbReference type="Proteomes" id="UP000244855">
    <property type="component" value="Unassembled WGS sequence"/>
</dbReference>
<feature type="transmembrane region" description="Helical" evidence="6">
    <location>
        <begin position="85"/>
        <end position="108"/>
    </location>
</feature>
<organism evidence="8 9">
    <name type="scientific">Periconia macrospinosa</name>
    <dbReference type="NCBI Taxonomy" id="97972"/>
    <lineage>
        <taxon>Eukaryota</taxon>
        <taxon>Fungi</taxon>
        <taxon>Dikarya</taxon>
        <taxon>Ascomycota</taxon>
        <taxon>Pezizomycotina</taxon>
        <taxon>Dothideomycetes</taxon>
        <taxon>Pleosporomycetidae</taxon>
        <taxon>Pleosporales</taxon>
        <taxon>Massarineae</taxon>
        <taxon>Periconiaceae</taxon>
        <taxon>Periconia</taxon>
    </lineage>
</organism>
<sequence length="234" mass="26418">MEILYIATTTFTKLSILTFYRRMSSSAINSPFLIIVWISIVFVGIYGIVSIMVIMFTCAPVEAYWYRSSKEWTSTHKFKCREELLSIIVIVIISAFQDLLACILPMTMIRKLRLPFRQKLGLCAIFGMGLATCALGIVRVQIAVQHLSLRSVPTYDAAWEGESAWTPTCIEANLGIICASAPALKAYCKCLEGRQQDPEFGWYHRTLRTHSSSGTSTLIPLKPWRSWFRDSPSA</sequence>
<evidence type="ECO:0000256" key="4">
    <source>
        <dbReference type="ARBA" id="ARBA00023136"/>
    </source>
</evidence>
<feature type="transmembrane region" description="Helical" evidence="6">
    <location>
        <begin position="32"/>
        <end position="65"/>
    </location>
</feature>
<dbReference type="InterPro" id="IPR052337">
    <property type="entry name" value="SAT4-like"/>
</dbReference>
<evidence type="ECO:0000313" key="8">
    <source>
        <dbReference type="EMBL" id="PVI04937.1"/>
    </source>
</evidence>
<keyword evidence="9" id="KW-1185">Reference proteome</keyword>
<evidence type="ECO:0000256" key="6">
    <source>
        <dbReference type="SAM" id="Phobius"/>
    </source>
</evidence>
<dbReference type="OrthoDB" id="5329176at2759"/>
<dbReference type="EMBL" id="KZ805317">
    <property type="protein sequence ID" value="PVI04937.1"/>
    <property type="molecule type" value="Genomic_DNA"/>
</dbReference>
<dbReference type="InterPro" id="IPR049326">
    <property type="entry name" value="Rhodopsin_dom_fungi"/>
</dbReference>
<gene>
    <name evidence="8" type="ORF">DM02DRAFT_611054</name>
</gene>
<evidence type="ECO:0000259" key="7">
    <source>
        <dbReference type="Pfam" id="PF20684"/>
    </source>
</evidence>
<dbReference type="Pfam" id="PF20684">
    <property type="entry name" value="Fung_rhodopsin"/>
    <property type="match status" value="1"/>
</dbReference>
<keyword evidence="4 6" id="KW-0472">Membrane</keyword>
<evidence type="ECO:0000313" key="9">
    <source>
        <dbReference type="Proteomes" id="UP000244855"/>
    </source>
</evidence>
<evidence type="ECO:0000256" key="2">
    <source>
        <dbReference type="ARBA" id="ARBA00022692"/>
    </source>
</evidence>
<evidence type="ECO:0000256" key="1">
    <source>
        <dbReference type="ARBA" id="ARBA00004141"/>
    </source>
</evidence>
<dbReference type="AlphaFoldDB" id="A0A2V1E329"/>
<keyword evidence="3 6" id="KW-1133">Transmembrane helix</keyword>
<comment type="similarity">
    <text evidence="5">Belongs to the SAT4 family.</text>
</comment>
<feature type="transmembrane region" description="Helical" evidence="6">
    <location>
        <begin position="120"/>
        <end position="142"/>
    </location>
</feature>
<name>A0A2V1E329_9PLEO</name>
<dbReference type="GO" id="GO:0016020">
    <property type="term" value="C:membrane"/>
    <property type="evidence" value="ECO:0007669"/>
    <property type="project" value="UniProtKB-SubCell"/>
</dbReference>
<reference evidence="8 9" key="1">
    <citation type="journal article" date="2018" name="Sci. Rep.">
        <title>Comparative genomics provides insights into the lifestyle and reveals functional heterogeneity of dark septate endophytic fungi.</title>
        <authorList>
            <person name="Knapp D.G."/>
            <person name="Nemeth J.B."/>
            <person name="Barry K."/>
            <person name="Hainaut M."/>
            <person name="Henrissat B."/>
            <person name="Johnson J."/>
            <person name="Kuo A."/>
            <person name="Lim J.H.P."/>
            <person name="Lipzen A."/>
            <person name="Nolan M."/>
            <person name="Ohm R.A."/>
            <person name="Tamas L."/>
            <person name="Grigoriev I.V."/>
            <person name="Spatafora J.W."/>
            <person name="Nagy L.G."/>
            <person name="Kovacs G.M."/>
        </authorList>
    </citation>
    <scope>NUCLEOTIDE SEQUENCE [LARGE SCALE GENOMIC DNA]</scope>
    <source>
        <strain evidence="8 9">DSE2036</strain>
    </source>
</reference>
<proteinExistence type="inferred from homology"/>
<dbReference type="PANTHER" id="PTHR33048">
    <property type="entry name" value="PTH11-LIKE INTEGRAL MEMBRANE PROTEIN (AFU_ORTHOLOGUE AFUA_5G11245)"/>
    <property type="match status" value="1"/>
</dbReference>
<feature type="domain" description="Rhodopsin" evidence="7">
    <location>
        <begin position="2"/>
        <end position="187"/>
    </location>
</feature>
<protein>
    <recommendedName>
        <fullName evidence="7">Rhodopsin domain-containing protein</fullName>
    </recommendedName>
</protein>
<evidence type="ECO:0000256" key="3">
    <source>
        <dbReference type="ARBA" id="ARBA00022989"/>
    </source>
</evidence>
<evidence type="ECO:0000256" key="5">
    <source>
        <dbReference type="ARBA" id="ARBA00038359"/>
    </source>
</evidence>
<dbReference type="PANTHER" id="PTHR33048:SF129">
    <property type="entry name" value="INTEGRAL MEMBRANE PROTEIN-RELATED"/>
    <property type="match status" value="1"/>
</dbReference>